<dbReference type="FunFam" id="3.30.160.100:FF:000001">
    <property type="entry name" value="Ribosome hibernation promoting factor"/>
    <property type="match status" value="1"/>
</dbReference>
<reference evidence="5" key="2">
    <citation type="journal article" date="2021" name="PeerJ">
        <title>Extensive microbial diversity within the chicken gut microbiome revealed by metagenomics and culture.</title>
        <authorList>
            <person name="Gilroy R."/>
            <person name="Ravi A."/>
            <person name="Getino M."/>
            <person name="Pursley I."/>
            <person name="Horton D.L."/>
            <person name="Alikhan N.F."/>
            <person name="Baker D."/>
            <person name="Gharbi K."/>
            <person name="Hall N."/>
            <person name="Watson M."/>
            <person name="Adriaenssens E.M."/>
            <person name="Foster-Nyarko E."/>
            <person name="Jarju S."/>
            <person name="Secka A."/>
            <person name="Antonio M."/>
            <person name="Oren A."/>
            <person name="Chaudhuri R.R."/>
            <person name="La Ragione R."/>
            <person name="Hildebrand F."/>
            <person name="Pallen M.J."/>
        </authorList>
    </citation>
    <scope>NUCLEOTIDE SEQUENCE</scope>
    <source>
        <strain evidence="5">CHK152-2871</strain>
    </source>
</reference>
<dbReference type="CDD" id="cd00552">
    <property type="entry name" value="RaiA"/>
    <property type="match status" value="1"/>
</dbReference>
<dbReference type="Proteomes" id="UP000886865">
    <property type="component" value="Unassembled WGS sequence"/>
</dbReference>
<accession>A0A9D1FKX1</accession>
<dbReference type="Gene3D" id="3.30.160.100">
    <property type="entry name" value="Ribosome hibernation promotion factor-like"/>
    <property type="match status" value="1"/>
</dbReference>
<dbReference type="GO" id="GO:0022627">
    <property type="term" value="C:cytosolic small ribosomal subunit"/>
    <property type="evidence" value="ECO:0007669"/>
    <property type="project" value="TreeGrafter"/>
</dbReference>
<name>A0A9D1FKX1_9BACT</name>
<dbReference type="InterPro" id="IPR003489">
    <property type="entry name" value="RHF/RaiA"/>
</dbReference>
<keyword evidence="1" id="KW-0810">Translation regulation</keyword>
<evidence type="ECO:0000313" key="5">
    <source>
        <dbReference type="EMBL" id="HIS75090.1"/>
    </source>
</evidence>
<evidence type="ECO:0000313" key="6">
    <source>
        <dbReference type="Proteomes" id="UP000886865"/>
    </source>
</evidence>
<organism evidence="5 6">
    <name type="scientific">Candidatus Galligastranaerophilus intestinavium</name>
    <dbReference type="NCBI Taxonomy" id="2840836"/>
    <lineage>
        <taxon>Bacteria</taxon>
        <taxon>Candidatus Galligastranaerophilus</taxon>
    </lineage>
</organism>
<evidence type="ECO:0000256" key="1">
    <source>
        <dbReference type="ARBA" id="ARBA00022845"/>
    </source>
</evidence>
<dbReference type="PANTHER" id="PTHR33231:SF1">
    <property type="entry name" value="30S RIBOSOMAL PROTEIN"/>
    <property type="match status" value="1"/>
</dbReference>
<comment type="similarity">
    <text evidence="2">Belongs to the HPF/YfiA ribosome-associated protein family. Short HPF subfamily.</text>
</comment>
<evidence type="ECO:0000256" key="2">
    <source>
        <dbReference type="ARBA" id="ARBA00038434"/>
    </source>
</evidence>
<dbReference type="InterPro" id="IPR050574">
    <property type="entry name" value="HPF/YfiA_ribosome-assoc"/>
</dbReference>
<evidence type="ECO:0000256" key="4">
    <source>
        <dbReference type="ARBA" id="ARBA00041148"/>
    </source>
</evidence>
<comment type="caution">
    <text evidence="5">The sequence shown here is derived from an EMBL/GenBank/DDBJ whole genome shotgun (WGS) entry which is preliminary data.</text>
</comment>
<dbReference type="GO" id="GO:0045900">
    <property type="term" value="P:negative regulation of translational elongation"/>
    <property type="evidence" value="ECO:0007669"/>
    <property type="project" value="TreeGrafter"/>
</dbReference>
<dbReference type="Pfam" id="PF02482">
    <property type="entry name" value="Ribosomal_S30AE"/>
    <property type="match status" value="1"/>
</dbReference>
<dbReference type="AlphaFoldDB" id="A0A9D1FKX1"/>
<dbReference type="SUPFAM" id="SSF69754">
    <property type="entry name" value="Ribosome binding protein Y (YfiA homologue)"/>
    <property type="match status" value="1"/>
</dbReference>
<dbReference type="EMBL" id="DVJQ01000074">
    <property type="protein sequence ID" value="HIS75090.1"/>
    <property type="molecule type" value="Genomic_DNA"/>
</dbReference>
<reference evidence="5" key="1">
    <citation type="submission" date="2020-10" db="EMBL/GenBank/DDBJ databases">
        <authorList>
            <person name="Gilroy R."/>
        </authorList>
    </citation>
    <scope>NUCLEOTIDE SEQUENCE</scope>
    <source>
        <strain evidence="5">CHK152-2871</strain>
    </source>
</reference>
<proteinExistence type="inferred from homology"/>
<comment type="subunit">
    <text evidence="3">Associates exclusively with 100S ribosomes, which are dimers of 70S ribosomes.</text>
</comment>
<dbReference type="InterPro" id="IPR036567">
    <property type="entry name" value="RHF-like"/>
</dbReference>
<evidence type="ECO:0000256" key="3">
    <source>
        <dbReference type="ARBA" id="ARBA00038695"/>
    </source>
</evidence>
<dbReference type="NCBIfam" id="TIGR00741">
    <property type="entry name" value="yfiA"/>
    <property type="match status" value="1"/>
</dbReference>
<dbReference type="PANTHER" id="PTHR33231">
    <property type="entry name" value="30S RIBOSOMAL PROTEIN"/>
    <property type="match status" value="1"/>
</dbReference>
<sequence length="118" mass="13112">MHIHVNGRNVEITDAIKAYVKEKAGKVAAHYDQIQAIDVVLTVIKNPSVADSHVAEINCKVLGDTVRVEEKAESMYASIDLVCDKLDRQVRKYKEKYLKAKSGSPSIRTEAIADEETV</sequence>
<protein>
    <recommendedName>
        <fullName evidence="4">Ribosome hibernation promoting factor</fullName>
    </recommendedName>
</protein>
<dbReference type="GO" id="GO:0043024">
    <property type="term" value="F:ribosomal small subunit binding"/>
    <property type="evidence" value="ECO:0007669"/>
    <property type="project" value="TreeGrafter"/>
</dbReference>
<gene>
    <name evidence="5" type="primary">raiA</name>
    <name evidence="5" type="ORF">IAA86_08750</name>
</gene>